<dbReference type="GO" id="GO:0016887">
    <property type="term" value="F:ATP hydrolysis activity"/>
    <property type="evidence" value="ECO:0007669"/>
    <property type="project" value="InterPro"/>
</dbReference>
<dbReference type="InterPro" id="IPR050773">
    <property type="entry name" value="CbxX/CfxQ_RuBisCO_ESX"/>
</dbReference>
<accession>A0A428N472</accession>
<dbReference type="Gene3D" id="1.10.8.60">
    <property type="match status" value="1"/>
</dbReference>
<proteinExistence type="inferred from homology"/>
<comment type="similarity">
    <text evidence="1">Belongs to the CbxX/CfxQ family.</text>
</comment>
<dbReference type="Pfam" id="PF00004">
    <property type="entry name" value="AAA"/>
    <property type="match status" value="2"/>
</dbReference>
<keyword evidence="2" id="KW-0547">Nucleotide-binding</keyword>
<dbReference type="InterPro" id="IPR041627">
    <property type="entry name" value="AAA_lid_6"/>
</dbReference>
<dbReference type="GO" id="GO:0005524">
    <property type="term" value="F:ATP binding"/>
    <property type="evidence" value="ECO:0007669"/>
    <property type="project" value="UniProtKB-KW"/>
</dbReference>
<feature type="domain" description="AAA+ ATPase" evidence="4">
    <location>
        <begin position="275"/>
        <end position="417"/>
    </location>
</feature>
<name>A0A428N472_9BACI</name>
<organism evidence="5 6">
    <name type="scientific">Salibacterium salarium</name>
    <dbReference type="NCBI Taxonomy" id="284579"/>
    <lineage>
        <taxon>Bacteria</taxon>
        <taxon>Bacillati</taxon>
        <taxon>Bacillota</taxon>
        <taxon>Bacilli</taxon>
        <taxon>Bacillales</taxon>
        <taxon>Bacillaceae</taxon>
    </lineage>
</organism>
<dbReference type="Gene3D" id="3.40.50.300">
    <property type="entry name" value="P-loop containing nucleotide triphosphate hydrolases"/>
    <property type="match status" value="2"/>
</dbReference>
<keyword evidence="6" id="KW-1185">Reference proteome</keyword>
<dbReference type="InterPro" id="IPR003959">
    <property type="entry name" value="ATPase_AAA_core"/>
</dbReference>
<evidence type="ECO:0000259" key="4">
    <source>
        <dbReference type="SMART" id="SM00382"/>
    </source>
</evidence>
<dbReference type="SUPFAM" id="SSF52540">
    <property type="entry name" value="P-loop containing nucleoside triphosphate hydrolases"/>
    <property type="match status" value="2"/>
</dbReference>
<evidence type="ECO:0000313" key="5">
    <source>
        <dbReference type="EMBL" id="RSL33274.1"/>
    </source>
</evidence>
<dbReference type="InterPro" id="IPR027417">
    <property type="entry name" value="P-loop_NTPase"/>
</dbReference>
<dbReference type="FunFam" id="3.40.50.300:FF:000216">
    <property type="entry name" value="Type VII secretion ATPase EccA"/>
    <property type="match status" value="2"/>
</dbReference>
<evidence type="ECO:0000256" key="1">
    <source>
        <dbReference type="ARBA" id="ARBA00010378"/>
    </source>
</evidence>
<dbReference type="PANTHER" id="PTHR43392:SF2">
    <property type="entry name" value="AAA-TYPE ATPASE FAMILY PROTEIN _ ANKYRIN REPEAT FAMILY PROTEIN"/>
    <property type="match status" value="1"/>
</dbReference>
<dbReference type="PANTHER" id="PTHR43392">
    <property type="entry name" value="AAA-TYPE ATPASE FAMILY PROTEIN / ANKYRIN REPEAT FAMILY PROTEIN"/>
    <property type="match status" value="1"/>
</dbReference>
<evidence type="ECO:0000256" key="2">
    <source>
        <dbReference type="ARBA" id="ARBA00022741"/>
    </source>
</evidence>
<protein>
    <submittedName>
        <fullName evidence="5">AAA family ATPase</fullName>
    </submittedName>
</protein>
<dbReference type="PRINTS" id="PR00819">
    <property type="entry name" value="CBXCFQXSUPER"/>
</dbReference>
<dbReference type="CDD" id="cd00009">
    <property type="entry name" value="AAA"/>
    <property type="match status" value="1"/>
</dbReference>
<dbReference type="RefSeq" id="WP_125556030.1">
    <property type="nucleotide sequence ID" value="NZ_RBVX01000009.1"/>
</dbReference>
<dbReference type="InterPro" id="IPR000641">
    <property type="entry name" value="CbxX/CfxQ"/>
</dbReference>
<dbReference type="Pfam" id="PF17866">
    <property type="entry name" value="AAA_lid_6"/>
    <property type="match status" value="2"/>
</dbReference>
<dbReference type="InterPro" id="IPR003593">
    <property type="entry name" value="AAA+_ATPase"/>
</dbReference>
<evidence type="ECO:0000256" key="3">
    <source>
        <dbReference type="ARBA" id="ARBA00022840"/>
    </source>
</evidence>
<dbReference type="EMBL" id="RBVX01000009">
    <property type="protein sequence ID" value="RSL33274.1"/>
    <property type="molecule type" value="Genomic_DNA"/>
</dbReference>
<feature type="domain" description="AAA+ ATPase" evidence="4">
    <location>
        <begin position="554"/>
        <end position="692"/>
    </location>
</feature>
<comment type="caution">
    <text evidence="5">The sequence shown here is derived from an EMBL/GenBank/DDBJ whole genome shotgun (WGS) entry which is preliminary data.</text>
</comment>
<dbReference type="OrthoDB" id="9806903at2"/>
<keyword evidence="3" id="KW-0067">ATP-binding</keyword>
<evidence type="ECO:0000313" key="6">
    <source>
        <dbReference type="Proteomes" id="UP000275076"/>
    </source>
</evidence>
<reference evidence="5 6" key="1">
    <citation type="submission" date="2018-10" db="EMBL/GenBank/DDBJ databases">
        <title>Draft genome sequence of Bacillus salarius IM0101, isolated from a hypersaline soil in Inner Mongolia, China.</title>
        <authorList>
            <person name="Yamprayoonswat W."/>
            <person name="Boonvisut S."/>
            <person name="Jumpathong W."/>
            <person name="Sittihan S."/>
            <person name="Ruangsuj P."/>
            <person name="Wanthongcharoen S."/>
            <person name="Thongpramul N."/>
            <person name="Pimmason S."/>
            <person name="Yu B."/>
            <person name="Yasawong M."/>
        </authorList>
    </citation>
    <scope>NUCLEOTIDE SEQUENCE [LARGE SCALE GENOMIC DNA]</scope>
    <source>
        <strain evidence="5 6">IM0101</strain>
    </source>
</reference>
<sequence>MENIQRETVQEKMNQWENEVNVVSIPTAQAWLEQIDSTNEKEQIIASKIYGLLARDRFKQHYRFDPMVKNWMALGFEMNQNNYILLKLSALEQLEKMKSSIFSLPLTSLRETDQSSARKKASSQLNDIAEKEMQSLKEAYGILHNMQNRSLHDAATEFSYDIQTMIEIVEQGIEDYTELLEASEEYLKSASGSFYSPEQVKRIKNTISRITALKQQWKTLMEQTKTFSAQEQKPLQELERMIGLENIKSRVHRLFHYLQYQKLRKEKGYQLNDERSLHIVLTGNPGTGKTMLARLLAKIYNQLGLLQRDDVLEADRSQLVGGYVGQTEEKTMNLVKEAVGGVLFIDEAYSLKRDGMSGNDFGQTAVDTLVSAMTSGEYAGTFAVILAGYPEEMRQFLKANPGLRSRFPESNHIHLPNYSLDELKQIAEKVALDNDFVLSTEAQKELEKRIEKEQVDESFGNARTVKDIVMDSIFQKGAKIGGNSSSNMDDFALLTAEDMKDPSIEEQTKDQTSPLEQLDVLIGLDEVKQEMKKLASFIQVQAKRRQAGYRAVPIQLHTVFSGPPGTGKTTVASLYAGILKEMGFLKRGHLIVSGRSDLVAEYTGQTAIKTRKKIREALGGVLFIDEAYALAAPGQADFGREALDTLVEEMTKQDENLVVILSGYPGPMDQLFNANPGLQSRFKKSFYFPGFNVADLANITINYSHNYGYYFEKESEILLKEIYEYMDTSGNARFAEDMAEEIFQQQAYRIADSMELNTEQLQLLTKEDIQAAYHYKQSE</sequence>
<dbReference type="SMART" id="SM00382">
    <property type="entry name" value="AAA"/>
    <property type="match status" value="2"/>
</dbReference>
<dbReference type="Proteomes" id="UP000275076">
    <property type="component" value="Unassembled WGS sequence"/>
</dbReference>
<dbReference type="AlphaFoldDB" id="A0A428N472"/>
<gene>
    <name evidence="5" type="ORF">D7Z54_11660</name>
</gene>